<dbReference type="EMBL" id="KN409066">
    <property type="protein sequence ID" value="KHG17803.1"/>
    <property type="molecule type" value="Genomic_DNA"/>
</dbReference>
<dbReference type="AlphaFoldDB" id="A0A0B0NTJ2"/>
<name>A0A0B0NTJ2_GOSAR</name>
<protein>
    <submittedName>
        <fullName evidence="1">Uncharacterized protein</fullName>
    </submittedName>
</protein>
<proteinExistence type="predicted"/>
<evidence type="ECO:0000313" key="2">
    <source>
        <dbReference type="Proteomes" id="UP000032142"/>
    </source>
</evidence>
<accession>A0A0B0NTJ2</accession>
<keyword evidence="2" id="KW-1185">Reference proteome</keyword>
<dbReference type="Proteomes" id="UP000032142">
    <property type="component" value="Unassembled WGS sequence"/>
</dbReference>
<reference evidence="2" key="1">
    <citation type="submission" date="2014-09" db="EMBL/GenBank/DDBJ databases">
        <authorList>
            <person name="Mudge J."/>
            <person name="Ramaraj T."/>
            <person name="Lindquist I.E."/>
            <person name="Bharti A.K."/>
            <person name="Sundararajan A."/>
            <person name="Cameron C.T."/>
            <person name="Woodward J.E."/>
            <person name="May G.D."/>
            <person name="Brubaker C."/>
            <person name="Broadhvest J."/>
            <person name="Wilkins T.A."/>
        </authorList>
    </citation>
    <scope>NUCLEOTIDE SEQUENCE</scope>
    <source>
        <strain evidence="2">cv. AKA8401</strain>
    </source>
</reference>
<evidence type="ECO:0000313" key="1">
    <source>
        <dbReference type="EMBL" id="KHG17803.1"/>
    </source>
</evidence>
<organism evidence="1 2">
    <name type="scientific">Gossypium arboreum</name>
    <name type="common">Tree cotton</name>
    <name type="synonym">Gossypium nanking</name>
    <dbReference type="NCBI Taxonomy" id="29729"/>
    <lineage>
        <taxon>Eukaryota</taxon>
        <taxon>Viridiplantae</taxon>
        <taxon>Streptophyta</taxon>
        <taxon>Embryophyta</taxon>
        <taxon>Tracheophyta</taxon>
        <taxon>Spermatophyta</taxon>
        <taxon>Magnoliopsida</taxon>
        <taxon>eudicotyledons</taxon>
        <taxon>Gunneridae</taxon>
        <taxon>Pentapetalae</taxon>
        <taxon>rosids</taxon>
        <taxon>malvids</taxon>
        <taxon>Malvales</taxon>
        <taxon>Malvaceae</taxon>
        <taxon>Malvoideae</taxon>
        <taxon>Gossypium</taxon>
    </lineage>
</organism>
<gene>
    <name evidence="1" type="ORF">F383_03387</name>
</gene>
<sequence length="110" mass="11703">MSLLLVDSRTAGCLLPLSCPISSDDSCFISCFACYPIHFFLLTTNFSLGLFSIIPPDSNEKGIPIIVTEGRSIAIPSFNTCRPAKAPAANGDGTFVCSTVVVARSFPDRP</sequence>